<evidence type="ECO:0000259" key="6">
    <source>
        <dbReference type="Pfam" id="PF05175"/>
    </source>
</evidence>
<dbReference type="STRING" id="282199.GCA_001049735_01521"/>
<dbReference type="InterPro" id="IPR002052">
    <property type="entry name" value="DNA_methylase_N6_adenine_CS"/>
</dbReference>
<dbReference type="GO" id="GO:0003676">
    <property type="term" value="F:nucleic acid binding"/>
    <property type="evidence" value="ECO:0007669"/>
    <property type="project" value="InterPro"/>
</dbReference>
<dbReference type="InterPro" id="IPR007848">
    <property type="entry name" value="Small_mtfrase_dom"/>
</dbReference>
<keyword evidence="4 7" id="KW-0808">Transferase</keyword>
<reference evidence="7 8" key="1">
    <citation type="submission" date="2015-04" db="EMBL/GenBank/DDBJ databases">
        <authorList>
            <person name="Syromyatnikov M.Y."/>
            <person name="Popov V.N."/>
        </authorList>
    </citation>
    <scope>NUCLEOTIDE SEQUENCE [LARGE SCALE GENOMIC DNA]</scope>
    <source>
        <strain evidence="7 8">CECT 5292</strain>
    </source>
</reference>
<accession>A0A0U1NL76</accession>
<dbReference type="EC" id="2.1.1.174" evidence="7"/>
<dbReference type="AlphaFoldDB" id="A0A0U1NL76"/>
<evidence type="ECO:0000256" key="3">
    <source>
        <dbReference type="ARBA" id="ARBA00022603"/>
    </source>
</evidence>
<dbReference type="GO" id="GO:0052916">
    <property type="term" value="F:23S rRNA (guanine(1835)-N(2))-methyltransferase activity"/>
    <property type="evidence" value="ECO:0007669"/>
    <property type="project" value="UniProtKB-EC"/>
</dbReference>
<name>A0A0U1NL76_9RHOB</name>
<keyword evidence="2" id="KW-0698">rRNA processing</keyword>
<feature type="domain" description="Methyltransferase small" evidence="6">
    <location>
        <begin position="156"/>
        <end position="319"/>
    </location>
</feature>
<organism evidence="7 8">
    <name type="scientific">Nereida ignava</name>
    <dbReference type="NCBI Taxonomy" id="282199"/>
    <lineage>
        <taxon>Bacteria</taxon>
        <taxon>Pseudomonadati</taxon>
        <taxon>Pseudomonadota</taxon>
        <taxon>Alphaproteobacteria</taxon>
        <taxon>Rhodobacterales</taxon>
        <taxon>Roseobacteraceae</taxon>
        <taxon>Nereida</taxon>
    </lineage>
</organism>
<evidence type="ECO:0000313" key="8">
    <source>
        <dbReference type="Proteomes" id="UP000048949"/>
    </source>
</evidence>
<dbReference type="SUPFAM" id="SSF53335">
    <property type="entry name" value="S-adenosyl-L-methionine-dependent methyltransferases"/>
    <property type="match status" value="1"/>
</dbReference>
<evidence type="ECO:0000256" key="4">
    <source>
        <dbReference type="ARBA" id="ARBA00022679"/>
    </source>
</evidence>
<dbReference type="RefSeq" id="WP_048598897.1">
    <property type="nucleotide sequence ID" value="NZ_CBFHGK010000005.1"/>
</dbReference>
<keyword evidence="3 7" id="KW-0489">Methyltransferase</keyword>
<dbReference type="InterPro" id="IPR029063">
    <property type="entry name" value="SAM-dependent_MTases_sf"/>
</dbReference>
<dbReference type="CDD" id="cd02440">
    <property type="entry name" value="AdoMet_MTases"/>
    <property type="match status" value="1"/>
</dbReference>
<gene>
    <name evidence="7" type="primary">rlmG</name>
    <name evidence="7" type="ORF">NIG5292_01522</name>
</gene>
<evidence type="ECO:0000313" key="7">
    <source>
        <dbReference type="EMBL" id="CRK75475.1"/>
    </source>
</evidence>
<dbReference type="PROSITE" id="PS00092">
    <property type="entry name" value="N6_MTASE"/>
    <property type="match status" value="1"/>
</dbReference>
<proteinExistence type="predicted"/>
<evidence type="ECO:0000256" key="2">
    <source>
        <dbReference type="ARBA" id="ARBA00022552"/>
    </source>
</evidence>
<keyword evidence="8" id="KW-1185">Reference proteome</keyword>
<dbReference type="PANTHER" id="PTHR47816:SF4">
    <property type="entry name" value="RIBOSOMAL RNA SMALL SUBUNIT METHYLTRANSFERASE C"/>
    <property type="match status" value="1"/>
</dbReference>
<dbReference type="PANTHER" id="PTHR47816">
    <property type="entry name" value="RIBOSOMAL RNA SMALL SUBUNIT METHYLTRANSFERASE C"/>
    <property type="match status" value="1"/>
</dbReference>
<sequence>MSRLSLAIDAGFVPLPDEGTIAVWGPSADADLTALPQDRVFIIQPFKPDHDAWATRGYIVSPLPEGRFAHSIVFLPRAKDAIRARLADAAARTDGAVSVDGLKVEGVESVFRDLRKMCDVTSAFSKQHGKAFTISAGADLSAWAIDDPMQDGPDGFKTSVGVFSAGAVDKGSAALAAALPAKLPAKIIDMGSGWGWLSAQILKRDNVAHLDMVEADHAAHLCAAHNVTDERAHLHWADATRFKPEKALYDAVISNPPFHTSRTADPAIGRAFLAAGASVLHPGGQMWIVANRHLPYEGTLSELFADVKEIAGDASFKVLHARKPRRRR</sequence>
<evidence type="ECO:0000256" key="1">
    <source>
        <dbReference type="ARBA" id="ARBA00022490"/>
    </source>
</evidence>
<dbReference type="Pfam" id="PF05175">
    <property type="entry name" value="MTS"/>
    <property type="match status" value="1"/>
</dbReference>
<protein>
    <submittedName>
        <fullName evidence="7">Ribosomal RNA large subunit methyltransferase G</fullName>
        <ecNumber evidence="7">2.1.1.174</ecNumber>
    </submittedName>
</protein>
<keyword evidence="5" id="KW-0949">S-adenosyl-L-methionine</keyword>
<dbReference type="Gene3D" id="3.40.50.150">
    <property type="entry name" value="Vaccinia Virus protein VP39"/>
    <property type="match status" value="1"/>
</dbReference>
<dbReference type="InterPro" id="IPR046977">
    <property type="entry name" value="RsmC/RlmG"/>
</dbReference>
<evidence type="ECO:0000256" key="5">
    <source>
        <dbReference type="ARBA" id="ARBA00022691"/>
    </source>
</evidence>
<keyword evidence="1" id="KW-0963">Cytoplasm</keyword>
<dbReference type="EMBL" id="CVQV01000006">
    <property type="protein sequence ID" value="CRK75475.1"/>
    <property type="molecule type" value="Genomic_DNA"/>
</dbReference>
<dbReference type="Proteomes" id="UP000048949">
    <property type="component" value="Unassembled WGS sequence"/>
</dbReference>